<feature type="region of interest" description="Disordered" evidence="1">
    <location>
        <begin position="101"/>
        <end position="147"/>
    </location>
</feature>
<dbReference type="AlphaFoldDB" id="A0A8K0TQH5"/>
<evidence type="ECO:0000313" key="5">
    <source>
        <dbReference type="Proteomes" id="UP000813385"/>
    </source>
</evidence>
<name>A0A8K0TQH5_9PEZI</name>
<dbReference type="SUPFAM" id="SSF89372">
    <property type="entry name" value="Fucose-specific lectin"/>
    <property type="match status" value="2"/>
</dbReference>
<dbReference type="Proteomes" id="UP000813385">
    <property type="component" value="Unassembled WGS sequence"/>
</dbReference>
<protein>
    <recommendedName>
        <fullName evidence="3">PLL-like beta propeller domain-containing protein</fullName>
    </recommendedName>
</protein>
<organism evidence="4 5">
    <name type="scientific">Plectosphaerella cucumerina</name>
    <dbReference type="NCBI Taxonomy" id="40658"/>
    <lineage>
        <taxon>Eukaryota</taxon>
        <taxon>Fungi</taxon>
        <taxon>Dikarya</taxon>
        <taxon>Ascomycota</taxon>
        <taxon>Pezizomycotina</taxon>
        <taxon>Sordariomycetes</taxon>
        <taxon>Hypocreomycetidae</taxon>
        <taxon>Glomerellales</taxon>
        <taxon>Plectosphaerellaceae</taxon>
        <taxon>Plectosphaerella</taxon>
    </lineage>
</organism>
<dbReference type="OrthoDB" id="20872at2759"/>
<keyword evidence="2" id="KW-0472">Membrane</keyword>
<evidence type="ECO:0000256" key="2">
    <source>
        <dbReference type="SAM" id="Phobius"/>
    </source>
</evidence>
<dbReference type="Gene3D" id="2.120.10.70">
    <property type="entry name" value="Fucose-specific lectin"/>
    <property type="match status" value="1"/>
</dbReference>
<comment type="caution">
    <text evidence="4">The sequence shown here is derived from an EMBL/GenBank/DDBJ whole genome shotgun (WGS) entry which is preliminary data.</text>
</comment>
<keyword evidence="2" id="KW-1133">Transmembrane helix</keyword>
<feature type="region of interest" description="Disordered" evidence="1">
    <location>
        <begin position="1"/>
        <end position="27"/>
    </location>
</feature>
<evidence type="ECO:0000256" key="1">
    <source>
        <dbReference type="SAM" id="MobiDB-lite"/>
    </source>
</evidence>
<feature type="transmembrane region" description="Helical" evidence="2">
    <location>
        <begin position="76"/>
        <end position="98"/>
    </location>
</feature>
<feature type="region of interest" description="Disordered" evidence="1">
    <location>
        <begin position="42"/>
        <end position="64"/>
    </location>
</feature>
<sequence length="530" mass="57866">MASQQRWNDLPEVVPNEYNSGPQVQYGNDKEQWNQYTAGFADGSYQSISGHTPPPPPFEQNAPDSAPVPWWKRRRFLWAGAIMVVVVIIVAVVAGVVVGKRSGGDDQPSESESSPSTTSTPTPSTGTPSSTSHPFGEPTTLPDSLPPSFCQQDMCTNMLASATLGSTQDRYIFSRGADGAIWFRRADAGGWATEWESLGGSFISPPTVVSINSNQLDVFAVWENQEMRVKTMQAGTWDRDWLNLSGRCSSQPASTSFGSDRLSMVCASNERETVLKYYRPHRWGPSMTGWQGLGGWLSGAPALASGAEEYVSAVAYGFANWSIGDASQRPETRMMYLHFNTSHWVGWEGEWGEFKGDPAVVAVTATQSEYFGVDVNGTMWHNSYSPRRSAVRSTTMHGIVGDLDLRGLSHDYTVPENLGGNFTSTPFAWATGLERVDVVAVDGDGRLKHRARISGEWAEEWEDLGGWFDSAPVVWAPTNLKDEELHVFGLGPDGDVIHGTFSVGEGYEFGEGSWFTDGGDMTATAYRLGV</sequence>
<dbReference type="Pfam" id="PF26607">
    <property type="entry name" value="DUF8189"/>
    <property type="match status" value="1"/>
</dbReference>
<dbReference type="EMBL" id="JAGPXD010000002">
    <property type="protein sequence ID" value="KAH7367432.1"/>
    <property type="molecule type" value="Genomic_DNA"/>
</dbReference>
<feature type="domain" description="PLL-like beta propeller" evidence="3">
    <location>
        <begin position="171"/>
        <end position="319"/>
    </location>
</feature>
<evidence type="ECO:0000313" key="4">
    <source>
        <dbReference type="EMBL" id="KAH7367432.1"/>
    </source>
</evidence>
<feature type="compositionally biased region" description="Low complexity" evidence="1">
    <location>
        <begin position="110"/>
        <end position="132"/>
    </location>
</feature>
<feature type="compositionally biased region" description="Polar residues" evidence="1">
    <location>
        <begin position="17"/>
        <end position="26"/>
    </location>
</feature>
<keyword evidence="2" id="KW-0812">Transmembrane</keyword>
<reference evidence="4" key="1">
    <citation type="journal article" date="2021" name="Nat. Commun.">
        <title>Genetic determinants of endophytism in the Arabidopsis root mycobiome.</title>
        <authorList>
            <person name="Mesny F."/>
            <person name="Miyauchi S."/>
            <person name="Thiergart T."/>
            <person name="Pickel B."/>
            <person name="Atanasova L."/>
            <person name="Karlsson M."/>
            <person name="Huettel B."/>
            <person name="Barry K.W."/>
            <person name="Haridas S."/>
            <person name="Chen C."/>
            <person name="Bauer D."/>
            <person name="Andreopoulos W."/>
            <person name="Pangilinan J."/>
            <person name="LaButti K."/>
            <person name="Riley R."/>
            <person name="Lipzen A."/>
            <person name="Clum A."/>
            <person name="Drula E."/>
            <person name="Henrissat B."/>
            <person name="Kohler A."/>
            <person name="Grigoriev I.V."/>
            <person name="Martin F.M."/>
            <person name="Hacquard S."/>
        </authorList>
    </citation>
    <scope>NUCLEOTIDE SEQUENCE</scope>
    <source>
        <strain evidence="4">MPI-CAGE-AT-0016</strain>
    </source>
</reference>
<evidence type="ECO:0000259" key="3">
    <source>
        <dbReference type="Pfam" id="PF26607"/>
    </source>
</evidence>
<accession>A0A8K0TQH5</accession>
<proteinExistence type="predicted"/>
<dbReference type="InterPro" id="IPR058502">
    <property type="entry name" value="PLL-like_beta-prop"/>
</dbReference>
<keyword evidence="5" id="KW-1185">Reference proteome</keyword>
<gene>
    <name evidence="4" type="ORF">B0T11DRAFT_348702</name>
</gene>